<organism evidence="2 3">
    <name type="scientific">Paenibacillus alvei</name>
    <name type="common">Bacillus alvei</name>
    <dbReference type="NCBI Taxonomy" id="44250"/>
    <lineage>
        <taxon>Bacteria</taxon>
        <taxon>Bacillati</taxon>
        <taxon>Bacillota</taxon>
        <taxon>Bacilli</taxon>
        <taxon>Bacillales</taxon>
        <taxon>Paenibacillaceae</taxon>
        <taxon>Paenibacillus</taxon>
    </lineage>
</organism>
<gene>
    <name evidence="2" type="ORF">HMI46_15645</name>
</gene>
<feature type="chain" id="PRO_5042969741" evidence="1">
    <location>
        <begin position="28"/>
        <end position="254"/>
    </location>
</feature>
<comment type="caution">
    <text evidence="2">The sequence shown here is derived from an EMBL/GenBank/DDBJ whole genome shotgun (WGS) entry which is preliminary data.</text>
</comment>
<accession>A0AAP7A042</accession>
<proteinExistence type="predicted"/>
<dbReference type="Proteomes" id="UP000552038">
    <property type="component" value="Unassembled WGS sequence"/>
</dbReference>
<dbReference type="RefSeq" id="WP_171417451.1">
    <property type="nucleotide sequence ID" value="NZ_JABFOR010000020.1"/>
</dbReference>
<name>A0AAP7A042_PAEAL</name>
<evidence type="ECO:0000256" key="1">
    <source>
        <dbReference type="SAM" id="SignalP"/>
    </source>
</evidence>
<reference evidence="2 3" key="1">
    <citation type="submission" date="2020-05" db="EMBL/GenBank/DDBJ databases">
        <title>Whole genome sequencing and identification of novel metabolites from Paenibacillus alvei strain JR949.</title>
        <authorList>
            <person name="Rajendhran J."/>
            <person name="Sree Pranav P."/>
            <person name="Mahalakshmi B."/>
            <person name="Karthikeyan R."/>
        </authorList>
    </citation>
    <scope>NUCLEOTIDE SEQUENCE [LARGE SCALE GENOMIC DNA]</scope>
    <source>
        <strain evidence="2 3">JR949</strain>
    </source>
</reference>
<evidence type="ECO:0000313" key="3">
    <source>
        <dbReference type="Proteomes" id="UP000552038"/>
    </source>
</evidence>
<evidence type="ECO:0000313" key="2">
    <source>
        <dbReference type="EMBL" id="NOJ71984.1"/>
    </source>
</evidence>
<keyword evidence="1" id="KW-0732">Signal</keyword>
<protein>
    <submittedName>
        <fullName evidence="2">Uncharacterized protein</fullName>
    </submittedName>
</protein>
<sequence length="254" mass="28203">MELSKKFKVLVSVLVVITVIFSTSTYADGQQGESNKPPMASSVKVNFDDIETLNQNVRMNLGEVSIVTDTQVQDNIKKHITINSELIKFTGLNKNELSQSLSRIIYLGKSQELYSTYLVTFEATDNSWTIISTYDADRDTIIDSMDFKHPENGLWTIHSRNIGIVFEGTKADVELLQKGDRHDRIRLQSDFLKKYSLDSKADSDDEFTISLDCKASGSTCSWLSVPYCAVAGLAGAWPGLICSAAMTLVCNNCD</sequence>
<feature type="signal peptide" evidence="1">
    <location>
        <begin position="1"/>
        <end position="27"/>
    </location>
</feature>
<dbReference type="AlphaFoldDB" id="A0AAP7A042"/>
<dbReference type="EMBL" id="JABFOR010000020">
    <property type="protein sequence ID" value="NOJ71984.1"/>
    <property type="molecule type" value="Genomic_DNA"/>
</dbReference>